<dbReference type="Pfam" id="PF02597">
    <property type="entry name" value="ThiS"/>
    <property type="match status" value="1"/>
</dbReference>
<dbReference type="InterPro" id="IPR012675">
    <property type="entry name" value="Beta-grasp_dom_sf"/>
</dbReference>
<proteinExistence type="predicted"/>
<dbReference type="KEGG" id="egd:GS424_009985"/>
<dbReference type="AlphaFoldDB" id="A0A6L7IW62"/>
<dbReference type="EMBL" id="CP063310">
    <property type="protein sequence ID" value="QOS66885.1"/>
    <property type="molecule type" value="Genomic_DNA"/>
</dbReference>
<name>A0A6L7IW62_9ACTN</name>
<dbReference type="NCBIfam" id="TIGR01683">
    <property type="entry name" value="thiS"/>
    <property type="match status" value="1"/>
</dbReference>
<dbReference type="Proteomes" id="UP000478463">
    <property type="component" value="Chromosome"/>
</dbReference>
<dbReference type="Gene3D" id="3.10.20.30">
    <property type="match status" value="1"/>
</dbReference>
<dbReference type="InterPro" id="IPR016155">
    <property type="entry name" value="Mopterin_synth/thiamin_S_b"/>
</dbReference>
<dbReference type="InterPro" id="IPR003749">
    <property type="entry name" value="ThiS/MoaD-like"/>
</dbReference>
<dbReference type="SUPFAM" id="SSF54285">
    <property type="entry name" value="MoaD/ThiS"/>
    <property type="match status" value="1"/>
</dbReference>
<dbReference type="RefSeq" id="WP_160942336.1">
    <property type="nucleotide sequence ID" value="NZ_CP063310.1"/>
</dbReference>
<dbReference type="CDD" id="cd00565">
    <property type="entry name" value="Ubl_ThiS"/>
    <property type="match status" value="1"/>
</dbReference>
<sequence>MAKVNGVERPDADGGTLAELLALDGVDAARVACELNGLIVPRDAYAATVLRADDALEVVRFVGGG</sequence>
<evidence type="ECO:0000313" key="2">
    <source>
        <dbReference type="Proteomes" id="UP000478463"/>
    </source>
</evidence>
<protein>
    <submittedName>
        <fullName evidence="1">Sulfur carrier protein ThiS</fullName>
    </submittedName>
</protein>
<organism evidence="1 2">
    <name type="scientific">Eggerthella guodeyinii</name>
    <dbReference type="NCBI Taxonomy" id="2690837"/>
    <lineage>
        <taxon>Bacteria</taxon>
        <taxon>Bacillati</taxon>
        <taxon>Actinomycetota</taxon>
        <taxon>Coriobacteriia</taxon>
        <taxon>Eggerthellales</taxon>
        <taxon>Eggerthellaceae</taxon>
        <taxon>Eggerthella</taxon>
    </lineage>
</organism>
<dbReference type="InterPro" id="IPR010035">
    <property type="entry name" value="Thi_S"/>
</dbReference>
<gene>
    <name evidence="1" type="primary">thiS</name>
    <name evidence="1" type="ORF">GS424_009985</name>
</gene>
<evidence type="ECO:0000313" key="1">
    <source>
        <dbReference type="EMBL" id="QOS66885.1"/>
    </source>
</evidence>
<accession>A0A6L7IW62</accession>
<dbReference type="PANTHER" id="PTHR34472:SF1">
    <property type="entry name" value="SULFUR CARRIER PROTEIN THIS"/>
    <property type="match status" value="1"/>
</dbReference>
<reference evidence="1 2" key="1">
    <citation type="submission" date="2020-10" db="EMBL/GenBank/DDBJ databases">
        <title>Eggerthella sp. nov., isolated from human feces.</title>
        <authorList>
            <person name="Yajun G."/>
        </authorList>
    </citation>
    <scope>NUCLEOTIDE SEQUENCE [LARGE SCALE GENOMIC DNA]</scope>
    <source>
        <strain evidence="1 2">HF-1101</strain>
    </source>
</reference>
<dbReference type="PANTHER" id="PTHR34472">
    <property type="entry name" value="SULFUR CARRIER PROTEIN THIS"/>
    <property type="match status" value="1"/>
</dbReference>